<protein>
    <submittedName>
        <fullName evidence="2">AhpC/TSA family protein</fullName>
    </submittedName>
</protein>
<dbReference type="Proteomes" id="UP000190961">
    <property type="component" value="Unassembled WGS sequence"/>
</dbReference>
<dbReference type="InterPro" id="IPR045494">
    <property type="entry name" value="DUF6436"/>
</dbReference>
<proteinExistence type="predicted"/>
<dbReference type="OrthoDB" id="8897581at2"/>
<evidence type="ECO:0000259" key="1">
    <source>
        <dbReference type="Pfam" id="PF20029"/>
    </source>
</evidence>
<reference evidence="2 3" key="1">
    <citation type="submission" date="2017-02" db="EMBL/GenBank/DDBJ databases">
        <authorList>
            <person name="Peterson S.W."/>
        </authorList>
    </citation>
    <scope>NUCLEOTIDE SEQUENCE [LARGE SCALE GENOMIC DNA]</scope>
    <source>
        <strain evidence="2 3">DSM 25262</strain>
    </source>
</reference>
<dbReference type="InterPro" id="IPR036249">
    <property type="entry name" value="Thioredoxin-like_sf"/>
</dbReference>
<organism evidence="2 3">
    <name type="scientific">Ohtaekwangia koreensis</name>
    <dbReference type="NCBI Taxonomy" id="688867"/>
    <lineage>
        <taxon>Bacteria</taxon>
        <taxon>Pseudomonadati</taxon>
        <taxon>Bacteroidota</taxon>
        <taxon>Cytophagia</taxon>
        <taxon>Cytophagales</taxon>
        <taxon>Fulvivirgaceae</taxon>
        <taxon>Ohtaekwangia</taxon>
    </lineage>
</organism>
<dbReference type="Gene3D" id="3.40.30.10">
    <property type="entry name" value="Glutaredoxin"/>
    <property type="match status" value="1"/>
</dbReference>
<name>A0A1T5M8K5_9BACT</name>
<dbReference type="STRING" id="688867.SAMN05660236_4701"/>
<keyword evidence="3" id="KW-1185">Reference proteome</keyword>
<evidence type="ECO:0000313" key="2">
    <source>
        <dbReference type="EMBL" id="SKC84189.1"/>
    </source>
</evidence>
<dbReference type="Pfam" id="PF20029">
    <property type="entry name" value="DUF6436"/>
    <property type="match status" value="1"/>
</dbReference>
<feature type="domain" description="DUF6436" evidence="1">
    <location>
        <begin position="61"/>
        <end position="186"/>
    </location>
</feature>
<dbReference type="EMBL" id="FUZU01000003">
    <property type="protein sequence ID" value="SKC84189.1"/>
    <property type="molecule type" value="Genomic_DNA"/>
</dbReference>
<evidence type="ECO:0000313" key="3">
    <source>
        <dbReference type="Proteomes" id="UP000190961"/>
    </source>
</evidence>
<gene>
    <name evidence="2" type="ORF">SAMN05660236_4701</name>
</gene>
<dbReference type="SUPFAM" id="SSF52833">
    <property type="entry name" value="Thioredoxin-like"/>
    <property type="match status" value="1"/>
</dbReference>
<sequence>MRKVFVSCVLVLAAAGIAALFWSQELKYALPTPVPANFAKRSIHEHIDVDALKGYRKNIPVYIHFFNPDCPCSRFNIQHFRHLVKTFSDSVQIFAVVPAYADVNQARVMIDDENIPVIKDIADSLAHACGVYATPQAVIIDKNQKLFYRGNYNTSRYCNVRETNFVEISLRALVAGKNPPVFDQLATKPYGCEFPTAESKSGILMNLFQ</sequence>
<dbReference type="AlphaFoldDB" id="A0A1T5M8K5"/>
<accession>A0A1T5M8K5</accession>
<dbReference type="RefSeq" id="WP_079689199.1">
    <property type="nucleotide sequence ID" value="NZ_FUZU01000003.1"/>
</dbReference>